<dbReference type="RefSeq" id="WP_129461515.1">
    <property type="nucleotide sequence ID" value="NZ_SBKN01000004.1"/>
</dbReference>
<dbReference type="InterPro" id="IPR007060">
    <property type="entry name" value="FtsL/DivIC"/>
</dbReference>
<gene>
    <name evidence="3" type="ORF">EQG61_08600</name>
</gene>
<proteinExistence type="predicted"/>
<evidence type="ECO:0000313" key="4">
    <source>
        <dbReference type="Proteomes" id="UP000289857"/>
    </source>
</evidence>
<protein>
    <submittedName>
        <fullName evidence="3">Septum formation initiator family protein</fullName>
    </submittedName>
</protein>
<keyword evidence="4" id="KW-1185">Reference proteome</keyword>
<keyword evidence="2" id="KW-0812">Transmembrane</keyword>
<evidence type="ECO:0000256" key="2">
    <source>
        <dbReference type="SAM" id="Phobius"/>
    </source>
</evidence>
<feature type="transmembrane region" description="Helical" evidence="2">
    <location>
        <begin position="20"/>
        <end position="39"/>
    </location>
</feature>
<feature type="coiled-coil region" evidence="1">
    <location>
        <begin position="44"/>
        <end position="71"/>
    </location>
</feature>
<dbReference type="Proteomes" id="UP000289857">
    <property type="component" value="Unassembled WGS sequence"/>
</dbReference>
<keyword evidence="2" id="KW-1133">Transmembrane helix</keyword>
<dbReference type="OrthoDB" id="1467719at2"/>
<organism evidence="3 4">
    <name type="scientific">Flavobacterium stagni</name>
    <dbReference type="NCBI Taxonomy" id="2506421"/>
    <lineage>
        <taxon>Bacteria</taxon>
        <taxon>Pseudomonadati</taxon>
        <taxon>Bacteroidota</taxon>
        <taxon>Flavobacteriia</taxon>
        <taxon>Flavobacteriales</taxon>
        <taxon>Flavobacteriaceae</taxon>
        <taxon>Flavobacterium</taxon>
    </lineage>
</organism>
<keyword evidence="1" id="KW-0175">Coiled coil</keyword>
<sequence length="117" mass="14550">MKNWYQNLVANYPFLRFLGSRYTLVLIFFIVWMLFLDNYSYFDHRILDKEIDELESNKEYYQEEITKDEKSIKEMNYPGYIERYAREKYYMKRDSEDIYIIDIEEDRKKDSIEGAKL</sequence>
<dbReference type="AlphaFoldDB" id="A0A4Q1K989"/>
<reference evidence="4" key="1">
    <citation type="submission" date="2019-01" db="EMBL/GenBank/DDBJ databases">
        <title>Cytophagaceae bacterium strain CAR-16.</title>
        <authorList>
            <person name="Chen W.-M."/>
        </authorList>
    </citation>
    <scope>NUCLEOTIDE SEQUENCE [LARGE SCALE GENOMIC DNA]</scope>
    <source>
        <strain evidence="4">WWJ-16</strain>
    </source>
</reference>
<keyword evidence="2" id="KW-0472">Membrane</keyword>
<dbReference type="EMBL" id="SBKN01000004">
    <property type="protein sequence ID" value="RXR22630.1"/>
    <property type="molecule type" value="Genomic_DNA"/>
</dbReference>
<evidence type="ECO:0000313" key="3">
    <source>
        <dbReference type="EMBL" id="RXR22630.1"/>
    </source>
</evidence>
<accession>A0A4Q1K989</accession>
<dbReference type="Pfam" id="PF04977">
    <property type="entry name" value="DivIC"/>
    <property type="match status" value="1"/>
</dbReference>
<evidence type="ECO:0000256" key="1">
    <source>
        <dbReference type="SAM" id="Coils"/>
    </source>
</evidence>
<comment type="caution">
    <text evidence="3">The sequence shown here is derived from an EMBL/GenBank/DDBJ whole genome shotgun (WGS) entry which is preliminary data.</text>
</comment>
<name>A0A4Q1K989_9FLAO</name>